<dbReference type="PANTHER" id="PTHR43818">
    <property type="entry name" value="BCDNA.GH03377"/>
    <property type="match status" value="1"/>
</dbReference>
<protein>
    <recommendedName>
        <fullName evidence="2">Gfo/Idh/MocA-like oxidoreductase N-terminal domain-containing protein</fullName>
    </recommendedName>
</protein>
<dbReference type="GO" id="GO:0016491">
    <property type="term" value="F:oxidoreductase activity"/>
    <property type="evidence" value="ECO:0007669"/>
    <property type="project" value="UniProtKB-KW"/>
</dbReference>
<evidence type="ECO:0000259" key="2">
    <source>
        <dbReference type="Pfam" id="PF01408"/>
    </source>
</evidence>
<dbReference type="InterPro" id="IPR036291">
    <property type="entry name" value="NAD(P)-bd_dom_sf"/>
</dbReference>
<dbReference type="InterPro" id="IPR050463">
    <property type="entry name" value="Gfo/Idh/MocA_oxidrdct_glycsds"/>
</dbReference>
<dbReference type="PANTHER" id="PTHR43818:SF11">
    <property type="entry name" value="BCDNA.GH03377"/>
    <property type="match status" value="1"/>
</dbReference>
<dbReference type="Gene3D" id="3.40.50.720">
    <property type="entry name" value="NAD(P)-binding Rossmann-like Domain"/>
    <property type="match status" value="1"/>
</dbReference>
<dbReference type="EMBL" id="UINC01191848">
    <property type="protein sequence ID" value="SVE06689.1"/>
    <property type="molecule type" value="Genomic_DNA"/>
</dbReference>
<proteinExistence type="predicted"/>
<keyword evidence="1" id="KW-0560">Oxidoreductase</keyword>
<name>A0A383AGH3_9ZZZZ</name>
<organism evidence="3">
    <name type="scientific">marine metagenome</name>
    <dbReference type="NCBI Taxonomy" id="408172"/>
    <lineage>
        <taxon>unclassified sequences</taxon>
        <taxon>metagenomes</taxon>
        <taxon>ecological metagenomes</taxon>
    </lineage>
</organism>
<gene>
    <name evidence="3" type="ORF">METZ01_LOCUS459543</name>
</gene>
<reference evidence="3" key="1">
    <citation type="submission" date="2018-05" db="EMBL/GenBank/DDBJ databases">
        <authorList>
            <person name="Lanie J.A."/>
            <person name="Ng W.-L."/>
            <person name="Kazmierczak K.M."/>
            <person name="Andrzejewski T.M."/>
            <person name="Davidsen T.M."/>
            <person name="Wayne K.J."/>
            <person name="Tettelin H."/>
            <person name="Glass J.I."/>
            <person name="Rusch D."/>
            <person name="Podicherti R."/>
            <person name="Tsui H.-C.T."/>
            <person name="Winkler M.E."/>
        </authorList>
    </citation>
    <scope>NUCLEOTIDE SEQUENCE</scope>
</reference>
<feature type="non-terminal residue" evidence="3">
    <location>
        <position position="134"/>
    </location>
</feature>
<dbReference type="InterPro" id="IPR000683">
    <property type="entry name" value="Gfo/Idh/MocA-like_OxRdtase_N"/>
</dbReference>
<feature type="domain" description="Gfo/Idh/MocA-like oxidoreductase N-terminal" evidence="2">
    <location>
        <begin position="4"/>
        <end position="133"/>
    </location>
</feature>
<dbReference type="GO" id="GO:0000166">
    <property type="term" value="F:nucleotide binding"/>
    <property type="evidence" value="ECO:0007669"/>
    <property type="project" value="InterPro"/>
</dbReference>
<dbReference type="AlphaFoldDB" id="A0A383AGH3"/>
<dbReference type="SUPFAM" id="SSF51735">
    <property type="entry name" value="NAD(P)-binding Rossmann-fold domains"/>
    <property type="match status" value="1"/>
</dbReference>
<accession>A0A383AGH3</accession>
<dbReference type="Pfam" id="PF01408">
    <property type="entry name" value="GFO_IDH_MocA"/>
    <property type="match status" value="1"/>
</dbReference>
<evidence type="ECO:0000313" key="3">
    <source>
        <dbReference type="EMBL" id="SVE06689.1"/>
    </source>
</evidence>
<sequence length="134" mass="14398">MDKIKLGLVGCGGMGMRHLHGLRELSRTPFSNVELAAVCDIDRESAEHGAADAEELLGIRPEVFTSLEEMAPGVSDLAAVDVVIDPSFHQKVVCQALDMGLHVMVEKPMAVTIKACQSMIQAAARNDRKLSVAE</sequence>
<evidence type="ECO:0000256" key="1">
    <source>
        <dbReference type="ARBA" id="ARBA00023002"/>
    </source>
</evidence>